<protein>
    <submittedName>
        <fullName evidence="1">Uncharacterized protein</fullName>
    </submittedName>
</protein>
<dbReference type="EMBL" id="BLXT01008342">
    <property type="protein sequence ID" value="GFO47700.1"/>
    <property type="molecule type" value="Genomic_DNA"/>
</dbReference>
<sequence length="81" mass="9523">MLPLIRPNPTPNNDRSILTAQSWFRIRRFPSGPKNINTMVERQRDMDSRYADDTAEYGEQLQKRLDTVVLETERMGLCLRV</sequence>
<keyword evidence="2" id="KW-1185">Reference proteome</keyword>
<gene>
    <name evidence="1" type="ORF">PoB_007420500</name>
</gene>
<comment type="caution">
    <text evidence="1">The sequence shown here is derived from an EMBL/GenBank/DDBJ whole genome shotgun (WGS) entry which is preliminary data.</text>
</comment>
<name>A0AAV4DUH8_9GAST</name>
<reference evidence="1 2" key="1">
    <citation type="journal article" date="2021" name="Elife">
        <title>Chloroplast acquisition without the gene transfer in kleptoplastic sea slugs, Plakobranchus ocellatus.</title>
        <authorList>
            <person name="Maeda T."/>
            <person name="Takahashi S."/>
            <person name="Yoshida T."/>
            <person name="Shimamura S."/>
            <person name="Takaki Y."/>
            <person name="Nagai Y."/>
            <person name="Toyoda A."/>
            <person name="Suzuki Y."/>
            <person name="Arimoto A."/>
            <person name="Ishii H."/>
            <person name="Satoh N."/>
            <person name="Nishiyama T."/>
            <person name="Hasebe M."/>
            <person name="Maruyama T."/>
            <person name="Minagawa J."/>
            <person name="Obokata J."/>
            <person name="Shigenobu S."/>
        </authorList>
    </citation>
    <scope>NUCLEOTIDE SEQUENCE [LARGE SCALE GENOMIC DNA]</scope>
</reference>
<evidence type="ECO:0000313" key="2">
    <source>
        <dbReference type="Proteomes" id="UP000735302"/>
    </source>
</evidence>
<dbReference type="Proteomes" id="UP000735302">
    <property type="component" value="Unassembled WGS sequence"/>
</dbReference>
<evidence type="ECO:0000313" key="1">
    <source>
        <dbReference type="EMBL" id="GFO47700.1"/>
    </source>
</evidence>
<proteinExistence type="predicted"/>
<dbReference type="AlphaFoldDB" id="A0AAV4DUH8"/>
<organism evidence="1 2">
    <name type="scientific">Plakobranchus ocellatus</name>
    <dbReference type="NCBI Taxonomy" id="259542"/>
    <lineage>
        <taxon>Eukaryota</taxon>
        <taxon>Metazoa</taxon>
        <taxon>Spiralia</taxon>
        <taxon>Lophotrochozoa</taxon>
        <taxon>Mollusca</taxon>
        <taxon>Gastropoda</taxon>
        <taxon>Heterobranchia</taxon>
        <taxon>Euthyneura</taxon>
        <taxon>Panpulmonata</taxon>
        <taxon>Sacoglossa</taxon>
        <taxon>Placobranchoidea</taxon>
        <taxon>Plakobranchidae</taxon>
        <taxon>Plakobranchus</taxon>
    </lineage>
</organism>
<accession>A0AAV4DUH8</accession>